<accession>G0EHM8</accession>
<dbReference type="InParanoid" id="G0EHM8"/>
<dbReference type="InterPro" id="IPR036390">
    <property type="entry name" value="WH_DNA-bd_sf"/>
</dbReference>
<sequence>MNDKELQRIAEILATQLAEKEKRKKMTRIGPRSRIVEAIAVLLYSRPMRAAEIAQILGFTSRYISSYLSYWKTRGLFEYENGYWRLTPLGEEFAREVLQRYTDSQLDRYAILARQILAAPTTPAINDKTAYHPHGQYRNSLPFIAERISIVDNERQRREFCARQLYSIYEPNLDEEEKEVLKAILDHYSTWGKTYLYIDQLQERLSADHHWLLSTLRKLQAKDLIYIYHDRRMGARIGLSKQARRVIDDCLESHQLHSHS</sequence>
<dbReference type="Proteomes" id="UP000001037">
    <property type="component" value="Chromosome"/>
</dbReference>
<dbReference type="RefSeq" id="WP_014027058.1">
    <property type="nucleotide sequence ID" value="NC_015931.1"/>
</dbReference>
<dbReference type="KEGG" id="pfm:Pyrfu_1524"/>
<evidence type="ECO:0008006" key="3">
    <source>
        <dbReference type="Google" id="ProtNLM"/>
    </source>
</evidence>
<protein>
    <recommendedName>
        <fullName evidence="3">Replication initiator protein WhiP</fullName>
    </recommendedName>
</protein>
<evidence type="ECO:0000313" key="2">
    <source>
        <dbReference type="Proteomes" id="UP000001037"/>
    </source>
</evidence>
<evidence type="ECO:0000313" key="1">
    <source>
        <dbReference type="EMBL" id="AEM39381.1"/>
    </source>
</evidence>
<dbReference type="eggNOG" id="arCOG04268">
    <property type="taxonomic scope" value="Archaea"/>
</dbReference>
<gene>
    <name evidence="1" type="ordered locus">Pyrfu_1524</name>
</gene>
<keyword evidence="2" id="KW-1185">Reference proteome</keyword>
<proteinExistence type="predicted"/>
<dbReference type="SUPFAM" id="SSF46785">
    <property type="entry name" value="Winged helix' DNA-binding domain"/>
    <property type="match status" value="1"/>
</dbReference>
<dbReference type="HOGENOM" id="CLU_1109465_0_0_2"/>
<name>G0EHM8_PYRF1</name>
<reference evidence="1 2" key="1">
    <citation type="journal article" date="2011" name="Stand. Genomic Sci.">
        <title>Complete genome sequence of the hyperthermophilic chemolithoautotroph Pyrolobus fumarii type strain (1A).</title>
        <authorList>
            <person name="Anderson I."/>
            <person name="Goker M."/>
            <person name="Nolan M."/>
            <person name="Lucas S."/>
            <person name="Hammon N."/>
            <person name="Deshpande S."/>
            <person name="Cheng J.F."/>
            <person name="Tapia R."/>
            <person name="Han C."/>
            <person name="Goodwin L."/>
            <person name="Pitluck S."/>
            <person name="Huntemann M."/>
            <person name="Liolios K."/>
            <person name="Ivanova N."/>
            <person name="Pagani I."/>
            <person name="Mavromatis K."/>
            <person name="Ovchinikova G."/>
            <person name="Pati A."/>
            <person name="Chen A."/>
            <person name="Palaniappan K."/>
            <person name="Land M."/>
            <person name="Hauser L."/>
            <person name="Brambilla E.M."/>
            <person name="Huber H."/>
            <person name="Yasawong M."/>
            <person name="Rohde M."/>
            <person name="Spring S."/>
            <person name="Abt B."/>
            <person name="Sikorski J."/>
            <person name="Wirth R."/>
            <person name="Detter J.C."/>
            <person name="Woyke T."/>
            <person name="Bristow J."/>
            <person name="Eisen J.A."/>
            <person name="Markowitz V."/>
            <person name="Hugenholtz P."/>
            <person name="Kyrpides N.C."/>
            <person name="Klenk H.P."/>
            <person name="Lapidus A."/>
        </authorList>
    </citation>
    <scope>NUCLEOTIDE SEQUENCE [LARGE SCALE GENOMIC DNA]</scope>
    <source>
        <strain evidence="2">DSM 11204 / 1A</strain>
    </source>
</reference>
<dbReference type="GeneID" id="11138711"/>
<dbReference type="EMBL" id="CP002838">
    <property type="protein sequence ID" value="AEM39381.1"/>
    <property type="molecule type" value="Genomic_DNA"/>
</dbReference>
<dbReference type="OrthoDB" id="15130at2157"/>
<organism evidence="1 2">
    <name type="scientific">Pyrolobus fumarii (strain DSM 11204 / 1A)</name>
    <dbReference type="NCBI Taxonomy" id="694429"/>
    <lineage>
        <taxon>Archaea</taxon>
        <taxon>Thermoproteota</taxon>
        <taxon>Thermoprotei</taxon>
        <taxon>Desulfurococcales</taxon>
        <taxon>Pyrodictiaceae</taxon>
        <taxon>Pyrolobus</taxon>
    </lineage>
</organism>
<dbReference type="AlphaFoldDB" id="G0EHM8"/>